<organism evidence="1 2">
    <name type="scientific">Bradyrhizobium amphicarpaeae</name>
    <dbReference type="NCBI Taxonomy" id="1404768"/>
    <lineage>
        <taxon>Bacteria</taxon>
        <taxon>Pseudomonadati</taxon>
        <taxon>Pseudomonadota</taxon>
        <taxon>Alphaproteobacteria</taxon>
        <taxon>Hyphomicrobiales</taxon>
        <taxon>Nitrobacteraceae</taxon>
        <taxon>Bradyrhizobium</taxon>
    </lineage>
</organism>
<protein>
    <submittedName>
        <fullName evidence="1">Uncharacterized protein</fullName>
    </submittedName>
</protein>
<sequence length="79" mass="8564">MRRRSVEALRNDNSTGLPGCADFRLPSALQSNACAMPGDTKDSVAAARISAEKMAFEKERGKNSDINAHLKKWARAAAM</sequence>
<name>A0A2U8PN80_9BRAD</name>
<gene>
    <name evidence="1" type="ORF">CIT40_03665</name>
</gene>
<evidence type="ECO:0000313" key="1">
    <source>
        <dbReference type="EMBL" id="AWL99201.1"/>
    </source>
</evidence>
<reference evidence="1 2" key="1">
    <citation type="journal article" date="2017" name="Syst. Appl. Microbiol.">
        <title>Soybeans inoculated with root zone soils of Canadian native legumes harbour diverse and novel Bradyrhizobium spp. that possess agricultural potential.</title>
        <authorList>
            <person name="Bromfield E.S.P."/>
            <person name="Cloutier S."/>
            <person name="Tambong J.T."/>
            <person name="Tran Thi T.V."/>
        </authorList>
    </citation>
    <scope>NUCLEOTIDE SEQUENCE [LARGE SCALE GENOMIC DNA]</scope>
    <source>
        <strain evidence="1 2">39S1MB</strain>
    </source>
</reference>
<reference evidence="1 2" key="2">
    <citation type="journal article" date="2019" name="Int. J. Syst. Evol. Microbiol.">
        <title>Description and complete genome sequence of Bradyrhizobium amphicarpaeae sp. nov., harbouring photosystem and nitrogen-fixation genes.</title>
        <authorList>
            <person name="Bromfield E.S.P."/>
            <person name="Cloutier S."/>
            <person name="Nguyen H.D.T."/>
        </authorList>
    </citation>
    <scope>NUCLEOTIDE SEQUENCE [LARGE SCALE GENOMIC DNA]</scope>
    <source>
        <strain evidence="1 2">39S1MB</strain>
    </source>
</reference>
<dbReference type="EMBL" id="CP029426">
    <property type="protein sequence ID" value="AWL99201.1"/>
    <property type="molecule type" value="Genomic_DNA"/>
</dbReference>
<keyword evidence="2" id="KW-1185">Reference proteome</keyword>
<dbReference type="AlphaFoldDB" id="A0A2U8PN80"/>
<dbReference type="Proteomes" id="UP000215884">
    <property type="component" value="Chromosome"/>
</dbReference>
<accession>A0A2U8PN80</accession>
<evidence type="ECO:0000313" key="2">
    <source>
        <dbReference type="Proteomes" id="UP000215884"/>
    </source>
</evidence>
<proteinExistence type="predicted"/>